<dbReference type="Pfam" id="PF17900">
    <property type="entry name" value="Peptidase_M1_N"/>
    <property type="match status" value="1"/>
</dbReference>
<dbReference type="SUPFAM" id="SSF55486">
    <property type="entry name" value="Metalloproteases ('zincins'), catalytic domain"/>
    <property type="match status" value="1"/>
</dbReference>
<reference evidence="17" key="1">
    <citation type="submission" date="2022-12" db="EMBL/GenBank/DDBJ databases">
        <title>New Phytohabitans aurantiacus sp. RD004123 nov., an actinomycete isolated from soil.</title>
        <authorList>
            <person name="Triningsih D.W."/>
            <person name="Harunari E."/>
            <person name="Igarashi Y."/>
        </authorList>
    </citation>
    <scope>NUCLEOTIDE SEQUENCE</scope>
    <source>
        <strain evidence="17">RD004123</strain>
    </source>
</reference>
<keyword evidence="11" id="KW-0482">Metalloprotease</keyword>
<dbReference type="PANTHER" id="PTHR11533:SF174">
    <property type="entry name" value="PUROMYCIN-SENSITIVE AMINOPEPTIDASE-RELATED"/>
    <property type="match status" value="1"/>
</dbReference>
<comment type="catalytic activity">
    <reaction evidence="1">
        <text>Release of an N-terminal amino acid, Xaa-|-Yaa- from a peptide, amide or arylamide. Xaa is preferably Ala, but may be most amino acids including Pro (slow action). When a terminal hydrophobic residue is followed by a prolyl residue, the two may be released as an intact Xaa-Pro dipeptide.</text>
        <dbReference type="EC" id="3.4.11.2"/>
    </reaction>
</comment>
<dbReference type="InterPro" id="IPR001930">
    <property type="entry name" value="Peptidase_M1"/>
</dbReference>
<keyword evidence="9" id="KW-0378">Hydrolase</keyword>
<evidence type="ECO:0000256" key="12">
    <source>
        <dbReference type="ARBA" id="ARBA00029811"/>
    </source>
</evidence>
<comment type="cofactor">
    <cofactor evidence="2">
        <name>Zn(2+)</name>
        <dbReference type="ChEBI" id="CHEBI:29105"/>
    </cofactor>
</comment>
<sequence>MTTWLTRDEARERAALLRVTGYDVSLTVDGDGDTFASRTTVTFECATPGSSSFVDAAASSLRSATLNGVALGAPSGTRIALPGLAASNTLVVEGDFRYSTSGEGLQRIVDPVDGAVYLYSMTFLAEAKRMFACFDQPDLKAPFTFHVTAPEDWVVVSNGAVASREGVTVHFAPTKPIPTYVTAVAAGPYHRATDRVDGPDGPIELGLYCRASLAQHLDADDIFAVTKAGFDFFHEAFDYPYPFGKYDQIFAPEFYAGGMENAGAVIYRDEFLYQSRVTDTERLERAETLLHELSHMWFGDLVTTRWWDDTWLNEAFATFAAHLSLAEATRFTESWTVFAQQTKAFAYEQDQLPTTHPVSADVPDQQAALVNFDDITYAKGASALKQLVAYVGRDAFLRALREYFREHEYGNTSLADLLAALEHTSGRDLKAWSAQWLTTSQVNTLRPEYTLDSSGSFASFAIRQSAPAEHPTLRPHRLAIGLYSGTGRLDRVHRVEVDVTGERTEVPALIGVARPDLVLVNDDDLTYAKVRFDPASLSTVTGRIPELADSLPRALCWAALWDMTRDGELPAREYTDLVLAGIDAETGFAVFHALLSNVDVALRRYAADPGAGWAALAAKALAALEAAEPGGDRQLAWLGAFAGSAGGTAHAGTLRALYDGDIKVEGLALDLDARWKLLHGLVPYGLAGDADIEAELARDRNSTAALHAATARALRPDAGAKERTWELLTGGSPLTGQTFSAYATGFWHHAQAESLAAYLPRYFEALEGVWRRHDAGLIAKELTGHLFPAIAAPSTLDAADAWLVLDGIPPVQRRLVLEKRDETARAIRNRARDAS</sequence>
<keyword evidence="8" id="KW-0479">Metal-binding</keyword>
<dbReference type="NCBIfam" id="TIGR02412">
    <property type="entry name" value="pepN_strep_liv"/>
    <property type="match status" value="1"/>
</dbReference>
<dbReference type="Gene3D" id="2.60.40.1730">
    <property type="entry name" value="tricorn interacting facor f3 domain"/>
    <property type="match status" value="1"/>
</dbReference>
<evidence type="ECO:0000313" key="17">
    <source>
        <dbReference type="EMBL" id="GLI01779.1"/>
    </source>
</evidence>
<evidence type="ECO:0000256" key="10">
    <source>
        <dbReference type="ARBA" id="ARBA00022833"/>
    </source>
</evidence>
<dbReference type="Pfam" id="PF01433">
    <property type="entry name" value="Peptidase_M1"/>
    <property type="match status" value="1"/>
</dbReference>
<dbReference type="RefSeq" id="WP_281903074.1">
    <property type="nucleotide sequence ID" value="NZ_BSDI01000049.1"/>
</dbReference>
<evidence type="ECO:0000256" key="11">
    <source>
        <dbReference type="ARBA" id="ARBA00023049"/>
    </source>
</evidence>
<keyword evidence="10" id="KW-0862">Zinc</keyword>
<dbReference type="EMBL" id="BSDI01000049">
    <property type="protein sequence ID" value="GLI01779.1"/>
    <property type="molecule type" value="Genomic_DNA"/>
</dbReference>
<keyword evidence="6 17" id="KW-0031">Aminopeptidase</keyword>
<evidence type="ECO:0000259" key="16">
    <source>
        <dbReference type="Pfam" id="PF17900"/>
    </source>
</evidence>
<dbReference type="InterPro" id="IPR014782">
    <property type="entry name" value="Peptidase_M1_dom"/>
</dbReference>
<evidence type="ECO:0000256" key="3">
    <source>
        <dbReference type="ARBA" id="ARBA00010136"/>
    </source>
</evidence>
<keyword evidence="18" id="KW-1185">Reference proteome</keyword>
<dbReference type="InterPro" id="IPR024571">
    <property type="entry name" value="ERAP1-like_C_dom"/>
</dbReference>
<evidence type="ECO:0000256" key="7">
    <source>
        <dbReference type="ARBA" id="ARBA00022670"/>
    </source>
</evidence>
<dbReference type="PRINTS" id="PR00756">
    <property type="entry name" value="ALADIPTASE"/>
</dbReference>
<gene>
    <name evidence="17" type="ORF">Pa4123_70550</name>
</gene>
<dbReference type="Gene3D" id="1.10.390.10">
    <property type="entry name" value="Neutral Protease Domain 2"/>
    <property type="match status" value="1"/>
</dbReference>
<dbReference type="SUPFAM" id="SSF63737">
    <property type="entry name" value="Leukotriene A4 hydrolase N-terminal domain"/>
    <property type="match status" value="1"/>
</dbReference>
<evidence type="ECO:0000256" key="8">
    <source>
        <dbReference type="ARBA" id="ARBA00022723"/>
    </source>
</evidence>
<evidence type="ECO:0000256" key="9">
    <source>
        <dbReference type="ARBA" id="ARBA00022801"/>
    </source>
</evidence>
<dbReference type="InterPro" id="IPR045357">
    <property type="entry name" value="Aminopeptidase_N-like_N"/>
</dbReference>
<evidence type="ECO:0000256" key="1">
    <source>
        <dbReference type="ARBA" id="ARBA00000098"/>
    </source>
</evidence>
<dbReference type="InterPro" id="IPR027268">
    <property type="entry name" value="Peptidase_M4/M1_CTD_sf"/>
</dbReference>
<feature type="domain" description="Peptidase M1 membrane alanine aminopeptidase" evidence="14">
    <location>
        <begin position="225"/>
        <end position="436"/>
    </location>
</feature>
<evidence type="ECO:0000256" key="6">
    <source>
        <dbReference type="ARBA" id="ARBA00022438"/>
    </source>
</evidence>
<evidence type="ECO:0000256" key="2">
    <source>
        <dbReference type="ARBA" id="ARBA00001947"/>
    </source>
</evidence>
<evidence type="ECO:0000256" key="13">
    <source>
        <dbReference type="ARBA" id="ARBA00031533"/>
    </source>
</evidence>
<comment type="caution">
    <text evidence="17">The sequence shown here is derived from an EMBL/GenBank/DDBJ whole genome shotgun (WGS) entry which is preliminary data.</text>
</comment>
<dbReference type="InterPro" id="IPR042097">
    <property type="entry name" value="Aminopeptidase_N-like_N_sf"/>
</dbReference>
<feature type="domain" description="ERAP1-like C-terminal" evidence="15">
    <location>
        <begin position="517"/>
        <end position="823"/>
    </location>
</feature>
<evidence type="ECO:0000256" key="5">
    <source>
        <dbReference type="ARBA" id="ARBA00015611"/>
    </source>
</evidence>
<protein>
    <recommendedName>
        <fullName evidence="5">Aminopeptidase N</fullName>
        <ecNumber evidence="4">3.4.11.2</ecNumber>
    </recommendedName>
    <alternativeName>
        <fullName evidence="12">Alanine aminopeptidase</fullName>
    </alternativeName>
    <alternativeName>
        <fullName evidence="13">Lysyl aminopeptidase</fullName>
    </alternativeName>
</protein>
<dbReference type="Proteomes" id="UP001144280">
    <property type="component" value="Unassembled WGS sequence"/>
</dbReference>
<feature type="domain" description="Aminopeptidase N-like N-terminal" evidence="16">
    <location>
        <begin position="126"/>
        <end position="181"/>
    </location>
</feature>
<keyword evidence="7" id="KW-0645">Protease</keyword>
<dbReference type="CDD" id="cd09602">
    <property type="entry name" value="M1_APN"/>
    <property type="match status" value="1"/>
</dbReference>
<dbReference type="InterPro" id="IPR050344">
    <property type="entry name" value="Peptidase_M1_aminopeptidases"/>
</dbReference>
<organism evidence="17 18">
    <name type="scientific">Phytohabitans aurantiacus</name>
    <dbReference type="NCBI Taxonomy" id="3016789"/>
    <lineage>
        <taxon>Bacteria</taxon>
        <taxon>Bacillati</taxon>
        <taxon>Actinomycetota</taxon>
        <taxon>Actinomycetes</taxon>
        <taxon>Micromonosporales</taxon>
        <taxon>Micromonosporaceae</taxon>
    </lineage>
</organism>
<evidence type="ECO:0000259" key="14">
    <source>
        <dbReference type="Pfam" id="PF01433"/>
    </source>
</evidence>
<evidence type="ECO:0000256" key="4">
    <source>
        <dbReference type="ARBA" id="ARBA00012564"/>
    </source>
</evidence>
<dbReference type="GO" id="GO:0004177">
    <property type="term" value="F:aminopeptidase activity"/>
    <property type="evidence" value="ECO:0007669"/>
    <property type="project" value="UniProtKB-KW"/>
</dbReference>
<proteinExistence type="inferred from homology"/>
<comment type="similarity">
    <text evidence="3">Belongs to the peptidase M1 family.</text>
</comment>
<dbReference type="InterPro" id="IPR012778">
    <property type="entry name" value="Pept_M1_aminopeptidase"/>
</dbReference>
<name>A0ABQ5R4R1_9ACTN</name>
<accession>A0ABQ5R4R1</accession>
<dbReference type="EC" id="3.4.11.2" evidence="4"/>
<evidence type="ECO:0000259" key="15">
    <source>
        <dbReference type="Pfam" id="PF11838"/>
    </source>
</evidence>
<dbReference type="Pfam" id="PF11838">
    <property type="entry name" value="ERAP1_C"/>
    <property type="match status" value="1"/>
</dbReference>
<dbReference type="PANTHER" id="PTHR11533">
    <property type="entry name" value="PROTEASE M1 ZINC METALLOPROTEASE"/>
    <property type="match status" value="1"/>
</dbReference>
<evidence type="ECO:0000313" key="18">
    <source>
        <dbReference type="Proteomes" id="UP001144280"/>
    </source>
</evidence>